<evidence type="ECO:0000313" key="1">
    <source>
        <dbReference type="EMBL" id="MFC5002015.1"/>
    </source>
</evidence>
<reference evidence="2" key="1">
    <citation type="journal article" date="2019" name="Int. J. Syst. Evol. Microbiol.">
        <title>The Global Catalogue of Microorganisms (GCM) 10K type strain sequencing project: providing services to taxonomists for standard genome sequencing and annotation.</title>
        <authorList>
            <consortium name="The Broad Institute Genomics Platform"/>
            <consortium name="The Broad Institute Genome Sequencing Center for Infectious Disease"/>
            <person name="Wu L."/>
            <person name="Ma J."/>
        </authorList>
    </citation>
    <scope>NUCLEOTIDE SEQUENCE [LARGE SCALE GENOMIC DNA]</scope>
    <source>
        <strain evidence="2">CGMCC 4.7152</strain>
    </source>
</reference>
<comment type="caution">
    <text evidence="1">The sequence shown here is derived from an EMBL/GenBank/DDBJ whole genome shotgun (WGS) entry which is preliminary data.</text>
</comment>
<sequence>MPDAAAFRADLDAATVGWAFLSMSWFLPRALLASPTTAPGPPAPTHQATILHRLDQARHSSATPALAELSGRLHDTLTARWGSVPLPYAPAFDPGS</sequence>
<dbReference type="Proteomes" id="UP001595912">
    <property type="component" value="Unassembled WGS sequence"/>
</dbReference>
<gene>
    <name evidence="1" type="ORF">ACFPIJ_29805</name>
</gene>
<name>A0ABV9W2F6_9ACTN</name>
<keyword evidence="2" id="KW-1185">Reference proteome</keyword>
<evidence type="ECO:0000313" key="2">
    <source>
        <dbReference type="Proteomes" id="UP001595912"/>
    </source>
</evidence>
<dbReference type="RefSeq" id="WP_380119704.1">
    <property type="nucleotide sequence ID" value="NZ_JBHSIU010000041.1"/>
</dbReference>
<accession>A0ABV9W2F6</accession>
<organism evidence="1 2">
    <name type="scientific">Dactylosporangium cerinum</name>
    <dbReference type="NCBI Taxonomy" id="1434730"/>
    <lineage>
        <taxon>Bacteria</taxon>
        <taxon>Bacillati</taxon>
        <taxon>Actinomycetota</taxon>
        <taxon>Actinomycetes</taxon>
        <taxon>Micromonosporales</taxon>
        <taxon>Micromonosporaceae</taxon>
        <taxon>Dactylosporangium</taxon>
    </lineage>
</organism>
<protein>
    <submittedName>
        <fullName evidence="1">Uncharacterized protein</fullName>
    </submittedName>
</protein>
<dbReference type="EMBL" id="JBHSIU010000041">
    <property type="protein sequence ID" value="MFC5002015.1"/>
    <property type="molecule type" value="Genomic_DNA"/>
</dbReference>
<proteinExistence type="predicted"/>